<evidence type="ECO:0000313" key="3">
    <source>
        <dbReference type="Proteomes" id="UP001221142"/>
    </source>
</evidence>
<feature type="compositionally biased region" description="Pro residues" evidence="1">
    <location>
        <begin position="78"/>
        <end position="87"/>
    </location>
</feature>
<feature type="region of interest" description="Disordered" evidence="1">
    <location>
        <begin position="277"/>
        <end position="337"/>
    </location>
</feature>
<feature type="compositionally biased region" description="Basic and acidic residues" evidence="1">
    <location>
        <begin position="90"/>
        <end position="103"/>
    </location>
</feature>
<dbReference type="EMBL" id="JARKIF010000008">
    <property type="protein sequence ID" value="KAJ7632267.1"/>
    <property type="molecule type" value="Genomic_DNA"/>
</dbReference>
<sequence>MGRGPKHARSPSPDSDASSQSLPATVTMKPQRKKQKMDAPRDSGSSGSSPPSTPPKKGTALPGTQPDSNTRIPAQLGPQPPSKPVPGRPAHADRGVRTDKAPDAKLTGLVPATPPRKKPKKKKPADNGFSPHSHSLLSFTTQLPVHLQQSPGGRNTGTSGNRAPKKQGTKVKVSNRGPPLGVSRATHNPNKGWTSAGRAPTATAFKCFETWKNDFSPQNYALAHCVDMVYAGPPLDRPNDIRARPAMFCWNTPDRKPPQDFAKPVAVFRAKYRCSGHCQHGRASDDDEEYERGGMGPDGSEEEGSETGDDGEEEDSDEEEGDDDEEGGHDLHDLGDLSNRNVTELNKILNKMAVKKAKVTGRSKHKCRVILHAEVHSDNLAEMHFFQQHTHPEALDQYLDSSHYIRQCVLEMAGLFNLSPARIKRRLIKTFVSHDTPRYRCLRSSQVDNLVNHHRRAQRVMADPLLSIEAFAKKNKDKIFHYQKANYSTDPPTEFATGIHNAYATQMMILQSHVQGVGHDTSYRNLNENRAPLTIMVTLDQKQHMVPGFAYLSADIKIPTQVEFLQKTKDLVEKMAKQLTRPKVAKGLEEREGELLAQARYIVQHGWVPAAILRWHRDGGADGDRQPRPALSLARKHHLLAAVRELQRCRDPGRWDQCTALFRRRLDDLMRGAQGTTANDIYRYFEVNWFCPQWRDSWTDIGLPRGKLREGMLSTNNWTERAFKTFNQVFLESRSNKSAYRLVLILANEWFQYYQHWPVTDRVNHEALKMAEDAHRVWSSSNAIRLVTGSEKEGEEGEEGEESEEEVPVKVWMVARLPAVVRG</sequence>
<reference evidence="2" key="1">
    <citation type="submission" date="2023-03" db="EMBL/GenBank/DDBJ databases">
        <title>Massive genome expansion in bonnet fungi (Mycena s.s.) driven by repeated elements and novel gene families across ecological guilds.</title>
        <authorList>
            <consortium name="Lawrence Berkeley National Laboratory"/>
            <person name="Harder C.B."/>
            <person name="Miyauchi S."/>
            <person name="Viragh M."/>
            <person name="Kuo A."/>
            <person name="Thoen E."/>
            <person name="Andreopoulos B."/>
            <person name="Lu D."/>
            <person name="Skrede I."/>
            <person name="Drula E."/>
            <person name="Henrissat B."/>
            <person name="Morin E."/>
            <person name="Kohler A."/>
            <person name="Barry K."/>
            <person name="LaButti K."/>
            <person name="Morin E."/>
            <person name="Salamov A."/>
            <person name="Lipzen A."/>
            <person name="Mereny Z."/>
            <person name="Hegedus B."/>
            <person name="Baldrian P."/>
            <person name="Stursova M."/>
            <person name="Weitz H."/>
            <person name="Taylor A."/>
            <person name="Grigoriev I.V."/>
            <person name="Nagy L.G."/>
            <person name="Martin F."/>
            <person name="Kauserud H."/>
        </authorList>
    </citation>
    <scope>NUCLEOTIDE SEQUENCE</scope>
    <source>
        <strain evidence="2">9284</strain>
    </source>
</reference>
<feature type="region of interest" description="Disordered" evidence="1">
    <location>
        <begin position="1"/>
        <end position="197"/>
    </location>
</feature>
<proteinExistence type="predicted"/>
<feature type="compositionally biased region" description="Low complexity" evidence="1">
    <location>
        <begin position="43"/>
        <end position="59"/>
    </location>
</feature>
<dbReference type="Proteomes" id="UP001221142">
    <property type="component" value="Unassembled WGS sequence"/>
</dbReference>
<evidence type="ECO:0000256" key="1">
    <source>
        <dbReference type="SAM" id="MobiDB-lite"/>
    </source>
</evidence>
<feature type="compositionally biased region" description="Polar residues" evidence="1">
    <location>
        <begin position="130"/>
        <end position="161"/>
    </location>
</feature>
<gene>
    <name evidence="2" type="ORF">FB45DRAFT_912003</name>
</gene>
<protein>
    <submittedName>
        <fullName evidence="2">Uncharacterized protein</fullName>
    </submittedName>
</protein>
<accession>A0AAD7BW55</accession>
<name>A0AAD7BW55_9AGAR</name>
<dbReference type="AlphaFoldDB" id="A0AAD7BW55"/>
<keyword evidence="3" id="KW-1185">Reference proteome</keyword>
<comment type="caution">
    <text evidence="2">The sequence shown here is derived from an EMBL/GenBank/DDBJ whole genome shotgun (WGS) entry which is preliminary data.</text>
</comment>
<feature type="compositionally biased region" description="Acidic residues" evidence="1">
    <location>
        <begin position="299"/>
        <end position="327"/>
    </location>
</feature>
<evidence type="ECO:0000313" key="2">
    <source>
        <dbReference type="EMBL" id="KAJ7632267.1"/>
    </source>
</evidence>
<organism evidence="2 3">
    <name type="scientific">Roridomyces roridus</name>
    <dbReference type="NCBI Taxonomy" id="1738132"/>
    <lineage>
        <taxon>Eukaryota</taxon>
        <taxon>Fungi</taxon>
        <taxon>Dikarya</taxon>
        <taxon>Basidiomycota</taxon>
        <taxon>Agaricomycotina</taxon>
        <taxon>Agaricomycetes</taxon>
        <taxon>Agaricomycetidae</taxon>
        <taxon>Agaricales</taxon>
        <taxon>Marasmiineae</taxon>
        <taxon>Mycenaceae</taxon>
        <taxon>Roridomyces</taxon>
    </lineage>
</organism>
<feature type="compositionally biased region" description="Low complexity" evidence="1">
    <location>
        <begin position="10"/>
        <end position="24"/>
    </location>
</feature>